<dbReference type="PANTHER" id="PTHR34224">
    <property type="entry name" value="INTERACTOR OF CONSTITUTIVE ACTIVE ROPS 2, CHLOROPLASTIC-RELATED"/>
    <property type="match status" value="1"/>
</dbReference>
<evidence type="ECO:0000256" key="4">
    <source>
        <dbReference type="SAM" id="MobiDB-lite"/>
    </source>
</evidence>
<accession>A0A0A9EBX4</accession>
<reference evidence="5" key="2">
    <citation type="journal article" date="2015" name="Data Brief">
        <title>Shoot transcriptome of the giant reed, Arundo donax.</title>
        <authorList>
            <person name="Barrero R.A."/>
            <person name="Guerrero F.D."/>
            <person name="Moolhuijzen P."/>
            <person name="Goolsby J.A."/>
            <person name="Tidwell J."/>
            <person name="Bellgard S.E."/>
            <person name="Bellgard M.I."/>
        </authorList>
    </citation>
    <scope>NUCLEOTIDE SEQUENCE</scope>
    <source>
        <tissue evidence="5">Shoot tissue taken approximately 20 cm above the soil surface</tissue>
    </source>
</reference>
<feature type="coiled-coil region" evidence="3">
    <location>
        <begin position="174"/>
        <end position="201"/>
    </location>
</feature>
<proteinExistence type="inferred from homology"/>
<reference evidence="5" key="1">
    <citation type="submission" date="2014-09" db="EMBL/GenBank/DDBJ databases">
        <authorList>
            <person name="Magalhaes I.L.F."/>
            <person name="Oliveira U."/>
            <person name="Santos F.R."/>
            <person name="Vidigal T.H.D.A."/>
            <person name="Brescovit A.D."/>
            <person name="Santos A.J."/>
        </authorList>
    </citation>
    <scope>NUCLEOTIDE SEQUENCE</scope>
    <source>
        <tissue evidence="5">Shoot tissue taken approximately 20 cm above the soil surface</tissue>
    </source>
</reference>
<comment type="similarity">
    <text evidence="1">Belongs to the ICR family.</text>
</comment>
<feature type="compositionally biased region" description="Basic and acidic residues" evidence="4">
    <location>
        <begin position="31"/>
        <end position="41"/>
    </location>
</feature>
<feature type="region of interest" description="Disordered" evidence="4">
    <location>
        <begin position="31"/>
        <end position="57"/>
    </location>
</feature>
<protein>
    <submittedName>
        <fullName evidence="5">Uncharacterized protein</fullName>
    </submittedName>
</protein>
<dbReference type="InterPro" id="IPR029688">
    <property type="entry name" value="ICR"/>
</dbReference>
<feature type="region of interest" description="Disordered" evidence="4">
    <location>
        <begin position="316"/>
        <end position="359"/>
    </location>
</feature>
<dbReference type="PANTHER" id="PTHR34224:SF4">
    <property type="entry name" value="INTERACTOR OF CONSTITUTIVE ACTIVE ROPS 2, CHLOROPLASTIC"/>
    <property type="match status" value="1"/>
</dbReference>
<evidence type="ECO:0000256" key="2">
    <source>
        <dbReference type="ARBA" id="ARBA00023054"/>
    </source>
</evidence>
<evidence type="ECO:0000313" key="5">
    <source>
        <dbReference type="EMBL" id="JAD93507.1"/>
    </source>
</evidence>
<dbReference type="EMBL" id="GBRH01204388">
    <property type="protein sequence ID" value="JAD93507.1"/>
    <property type="molecule type" value="Transcribed_RNA"/>
</dbReference>
<keyword evidence="2 3" id="KW-0175">Coiled coil</keyword>
<organism evidence="5">
    <name type="scientific">Arundo donax</name>
    <name type="common">Giant reed</name>
    <name type="synonym">Donax arundinaceus</name>
    <dbReference type="NCBI Taxonomy" id="35708"/>
    <lineage>
        <taxon>Eukaryota</taxon>
        <taxon>Viridiplantae</taxon>
        <taxon>Streptophyta</taxon>
        <taxon>Embryophyta</taxon>
        <taxon>Tracheophyta</taxon>
        <taxon>Spermatophyta</taxon>
        <taxon>Magnoliopsida</taxon>
        <taxon>Liliopsida</taxon>
        <taxon>Poales</taxon>
        <taxon>Poaceae</taxon>
        <taxon>PACMAD clade</taxon>
        <taxon>Arundinoideae</taxon>
        <taxon>Arundineae</taxon>
        <taxon>Arundo</taxon>
    </lineage>
</organism>
<name>A0A0A9EBX4_ARUDO</name>
<evidence type="ECO:0000256" key="1">
    <source>
        <dbReference type="ARBA" id="ARBA00009778"/>
    </source>
</evidence>
<evidence type="ECO:0000256" key="3">
    <source>
        <dbReference type="SAM" id="Coils"/>
    </source>
</evidence>
<dbReference type="AlphaFoldDB" id="A0A0A9EBX4"/>
<sequence>MQECLRSKDMELNESSARIVSIEEALKKVQAEGSKSLKEAQDTGNTDDSFGNHEPEALKKVLTTSDANGSCESSDPEIEHLQTALEVAEIRYQEEQTRMTIETKTAYEMLENVKAEFARKVCDIELELKNKDAELMEAKAARAGKVQQDLHKSDATSDMHPELEAKLMKSISDIAELKASLMDKENALQSMAEENKTLKSEACKAEAELRGKYEAAVAELELAKAAEQDVRMRLGFVTEEADKSSRRAAWASEQLDAVQASGAEMEAELRLLRVQSDQWRKAAEAAAAALGAVGGDNNSSNNGRVVERMGSLDPEYNSIGGKLMSSPFSDEVDGESPTKRRSSGGVLRRMSGLWKKSPK</sequence>